<dbReference type="PANTHER" id="PTHR13142:SF1">
    <property type="entry name" value="INNER CENTROMERE PROTEIN"/>
    <property type="match status" value="1"/>
</dbReference>
<dbReference type="PANTHER" id="PTHR13142">
    <property type="entry name" value="INNER CENTROMERE PROTEIN"/>
    <property type="match status" value="1"/>
</dbReference>
<gene>
    <name evidence="5" type="ORF">EZS28_008402</name>
</gene>
<accession>A0A5J4WMG1</accession>
<comment type="caution">
    <text evidence="5">The sequence shown here is derived from an EMBL/GenBank/DDBJ whole genome shotgun (WGS) entry which is preliminary data.</text>
</comment>
<proteinExistence type="predicted"/>
<feature type="coiled-coil region" evidence="3">
    <location>
        <begin position="196"/>
        <end position="230"/>
    </location>
</feature>
<protein>
    <submittedName>
        <fullName evidence="5">Uncharacterized protein</fullName>
    </submittedName>
</protein>
<evidence type="ECO:0000256" key="1">
    <source>
        <dbReference type="ARBA" id="ARBA00004496"/>
    </source>
</evidence>
<name>A0A5J4WMG1_9EUKA</name>
<organism evidence="5 6">
    <name type="scientific">Streblomastix strix</name>
    <dbReference type="NCBI Taxonomy" id="222440"/>
    <lineage>
        <taxon>Eukaryota</taxon>
        <taxon>Metamonada</taxon>
        <taxon>Preaxostyla</taxon>
        <taxon>Oxymonadida</taxon>
        <taxon>Streblomastigidae</taxon>
        <taxon>Streblomastix</taxon>
    </lineage>
</organism>
<keyword evidence="2" id="KW-0963">Cytoplasm</keyword>
<dbReference type="GO" id="GO:0005737">
    <property type="term" value="C:cytoplasm"/>
    <property type="evidence" value="ECO:0007669"/>
    <property type="project" value="UniProtKB-SubCell"/>
</dbReference>
<comment type="subcellular location">
    <subcellularLocation>
        <location evidence="1">Cytoplasm</location>
    </subcellularLocation>
</comment>
<sequence length="509" mass="60775">MSSIEERNEKERKEENEKHFKKELKRKNKQQAEKNKREKDSIEKEKEIEKQEIEKLINRKRLMNIEQTNEGEMKTQFSASLNSFTNYNANKQKLIDQYKRKEDNTTKEIQVQKNEQFEEAKIAAKHEKKKKMREELRQRNCNNSAQQSYFAGKQYSSLLDEALAILNEVIQVCNAKDEEDQKEKEMNKKKKYDLMMDIIQDNEERKKQRKMKLEERIKIKEKENQKKRELLTQKDYDLKKMTILYARTQQNGYGFMQTNENMIYKVDKSKTDIELIEEDMNVIKERTIYRFELDSDEVIKFLEDHINSYAVSGPLLSILPYKLVKDPKACFKLLQCIIPVAGQVKRGNGGNIYTQPIIDIYQRAGKRKKENEKEKNSNLKQLKNERNEGNEEIIKNSEQKRQMNNKGDISTYSIAYTKVLFSDIISFLWTMQHSWNTKRYLTEIFIKNFESGFKHLFESNPIVSMRYLKPIMAYWQQGQQADQFESLFKESGYFGLEDQIVPLIKKMRN</sequence>
<feature type="compositionally biased region" description="Basic and acidic residues" evidence="4">
    <location>
        <begin position="30"/>
        <end position="49"/>
    </location>
</feature>
<feature type="region of interest" description="Disordered" evidence="4">
    <location>
        <begin position="1"/>
        <end position="49"/>
    </location>
</feature>
<feature type="region of interest" description="Disordered" evidence="4">
    <location>
        <begin position="369"/>
        <end position="402"/>
    </location>
</feature>
<dbReference type="Proteomes" id="UP000324800">
    <property type="component" value="Unassembled WGS sequence"/>
</dbReference>
<dbReference type="AlphaFoldDB" id="A0A5J4WMG1"/>
<evidence type="ECO:0000313" key="6">
    <source>
        <dbReference type="Proteomes" id="UP000324800"/>
    </source>
</evidence>
<evidence type="ECO:0000256" key="4">
    <source>
        <dbReference type="SAM" id="MobiDB-lite"/>
    </source>
</evidence>
<feature type="compositionally biased region" description="Basic and acidic residues" evidence="4">
    <location>
        <begin position="1"/>
        <end position="20"/>
    </location>
</feature>
<reference evidence="5 6" key="1">
    <citation type="submission" date="2019-03" db="EMBL/GenBank/DDBJ databases">
        <title>Single cell metagenomics reveals metabolic interactions within the superorganism composed of flagellate Streblomastix strix and complex community of Bacteroidetes bacteria on its surface.</title>
        <authorList>
            <person name="Treitli S.C."/>
            <person name="Kolisko M."/>
            <person name="Husnik F."/>
            <person name="Keeling P."/>
            <person name="Hampl V."/>
        </authorList>
    </citation>
    <scope>NUCLEOTIDE SEQUENCE [LARGE SCALE GENOMIC DNA]</scope>
    <source>
        <strain evidence="5">ST1C</strain>
    </source>
</reference>
<evidence type="ECO:0000256" key="3">
    <source>
        <dbReference type="SAM" id="Coils"/>
    </source>
</evidence>
<evidence type="ECO:0000313" key="5">
    <source>
        <dbReference type="EMBL" id="KAA6396071.1"/>
    </source>
</evidence>
<dbReference type="EMBL" id="SNRW01001525">
    <property type="protein sequence ID" value="KAA6396071.1"/>
    <property type="molecule type" value="Genomic_DNA"/>
</dbReference>
<feature type="compositionally biased region" description="Basic and acidic residues" evidence="4">
    <location>
        <begin position="369"/>
        <end position="401"/>
    </location>
</feature>
<keyword evidence="3" id="KW-0175">Coiled coil</keyword>
<evidence type="ECO:0000256" key="2">
    <source>
        <dbReference type="ARBA" id="ARBA00022490"/>
    </source>
</evidence>